<gene>
    <name evidence="2" type="ORF">V6243_07930</name>
</gene>
<evidence type="ECO:0000313" key="3">
    <source>
        <dbReference type="Proteomes" id="UP001378242"/>
    </source>
</evidence>
<accession>A0ABU9GE66</accession>
<proteinExistence type="predicted"/>
<comment type="caution">
    <text evidence="2">The sequence shown here is derived from an EMBL/GenBank/DDBJ whole genome shotgun (WGS) entry which is preliminary data.</text>
</comment>
<dbReference type="Proteomes" id="UP001378242">
    <property type="component" value="Unassembled WGS sequence"/>
</dbReference>
<dbReference type="EMBL" id="JBAKAP010000007">
    <property type="protein sequence ID" value="MEL0616762.1"/>
    <property type="molecule type" value="Genomic_DNA"/>
</dbReference>
<name>A0ABU9GE66_COBMA</name>
<dbReference type="Pfam" id="PF22817">
    <property type="entry name" value="ApeP-like"/>
    <property type="match status" value="1"/>
</dbReference>
<feature type="compositionally biased region" description="Low complexity" evidence="1">
    <location>
        <begin position="204"/>
        <end position="218"/>
    </location>
</feature>
<feature type="compositionally biased region" description="Basic and acidic residues" evidence="1">
    <location>
        <begin position="191"/>
        <end position="201"/>
    </location>
</feature>
<reference evidence="2 3" key="1">
    <citation type="submission" date="2024-02" db="EMBL/GenBank/DDBJ databases">
        <title>Bacteria isolated from the canopy kelp, Nereocystis luetkeana.</title>
        <authorList>
            <person name="Pfister C.A."/>
            <person name="Younker I.T."/>
            <person name="Light S.H."/>
        </authorList>
    </citation>
    <scope>NUCLEOTIDE SEQUENCE [LARGE SCALE GENOMIC DNA]</scope>
    <source>
        <strain evidence="2 3">TI.5.07</strain>
    </source>
</reference>
<keyword evidence="3" id="KW-1185">Reference proteome</keyword>
<dbReference type="SUPFAM" id="SSF54637">
    <property type="entry name" value="Thioesterase/thiol ester dehydrase-isomerase"/>
    <property type="match status" value="1"/>
</dbReference>
<dbReference type="InterPro" id="IPR029069">
    <property type="entry name" value="HotDog_dom_sf"/>
</dbReference>
<evidence type="ECO:0008006" key="4">
    <source>
        <dbReference type="Google" id="ProtNLM"/>
    </source>
</evidence>
<protein>
    <recommendedName>
        <fullName evidence="4">3-hydroxylacyl-ACP dehydratase</fullName>
    </recommendedName>
</protein>
<dbReference type="Gene3D" id="3.10.129.10">
    <property type="entry name" value="Hotdog Thioesterase"/>
    <property type="match status" value="1"/>
</dbReference>
<evidence type="ECO:0000313" key="2">
    <source>
        <dbReference type="EMBL" id="MEL0616762.1"/>
    </source>
</evidence>
<feature type="region of interest" description="Disordered" evidence="1">
    <location>
        <begin position="171"/>
        <end position="218"/>
    </location>
</feature>
<sequence>MLTPTATPATPLPDGTSSRDGGYPVMPCAIGPYVPHEAGMCLLDEVLACDEHSLSASVRPSPEDLFAELDGAGQAVIPAWVGLEWMAQAIAAWSGLQAARTGQSPRVGFLLGSRRYESELPTFACGQRWQIDVQLDYRADNGLGAFKATLSDEHGTQAARAGVNVFEPPARAVASAVSEEGSPEAGPQGRSPEHSQEHSQEHSPGQQDAAGAAPQGNV</sequence>
<dbReference type="RefSeq" id="WP_341542318.1">
    <property type="nucleotide sequence ID" value="NZ_JBAKAP010000007.1"/>
</dbReference>
<dbReference type="InterPro" id="IPR016776">
    <property type="entry name" value="ApeP-like_dehydratase"/>
</dbReference>
<organism evidence="2 3">
    <name type="scientific">Cobetia marina</name>
    <name type="common">Deleya marina</name>
    <dbReference type="NCBI Taxonomy" id="28258"/>
    <lineage>
        <taxon>Bacteria</taxon>
        <taxon>Pseudomonadati</taxon>
        <taxon>Pseudomonadota</taxon>
        <taxon>Gammaproteobacteria</taxon>
        <taxon>Oceanospirillales</taxon>
        <taxon>Halomonadaceae</taxon>
        <taxon>Cobetia</taxon>
    </lineage>
</organism>
<evidence type="ECO:0000256" key="1">
    <source>
        <dbReference type="SAM" id="MobiDB-lite"/>
    </source>
</evidence>